<dbReference type="InterPro" id="IPR023198">
    <property type="entry name" value="PGP-like_dom2"/>
</dbReference>
<dbReference type="EMBL" id="FMWO01000070">
    <property type="protein sequence ID" value="SCZ86548.1"/>
    <property type="molecule type" value="Genomic_DNA"/>
</dbReference>
<evidence type="ECO:0000256" key="1">
    <source>
        <dbReference type="ARBA" id="ARBA00000830"/>
    </source>
</evidence>
<dbReference type="GO" id="GO:0008967">
    <property type="term" value="F:phosphoglycolate phosphatase activity"/>
    <property type="evidence" value="ECO:0007669"/>
    <property type="project" value="UniProtKB-EC"/>
</dbReference>
<protein>
    <recommendedName>
        <fullName evidence="4">phosphoglycolate phosphatase</fullName>
        <ecNumber evidence="4">3.1.3.18</ecNumber>
    </recommendedName>
</protein>
<dbReference type="EC" id="3.1.3.18" evidence="4"/>
<dbReference type="PANTHER" id="PTHR43434">
    <property type="entry name" value="PHOSPHOGLYCOLATE PHOSPHATASE"/>
    <property type="match status" value="1"/>
</dbReference>
<dbReference type="SFLD" id="SFLDS00003">
    <property type="entry name" value="Haloacid_Dehalogenase"/>
    <property type="match status" value="1"/>
</dbReference>
<evidence type="ECO:0000256" key="2">
    <source>
        <dbReference type="ARBA" id="ARBA00004818"/>
    </source>
</evidence>
<dbReference type="GO" id="GO:0006281">
    <property type="term" value="P:DNA repair"/>
    <property type="evidence" value="ECO:0007669"/>
    <property type="project" value="TreeGrafter"/>
</dbReference>
<dbReference type="InterPro" id="IPR050155">
    <property type="entry name" value="HAD-like_hydrolase_sf"/>
</dbReference>
<comment type="catalytic activity">
    <reaction evidence="1">
        <text>2-phosphoglycolate + H2O = glycolate + phosphate</text>
        <dbReference type="Rhea" id="RHEA:14369"/>
        <dbReference type="ChEBI" id="CHEBI:15377"/>
        <dbReference type="ChEBI" id="CHEBI:29805"/>
        <dbReference type="ChEBI" id="CHEBI:43474"/>
        <dbReference type="ChEBI" id="CHEBI:58033"/>
        <dbReference type="EC" id="3.1.3.18"/>
    </reaction>
</comment>
<evidence type="ECO:0000256" key="4">
    <source>
        <dbReference type="ARBA" id="ARBA00013078"/>
    </source>
</evidence>
<gene>
    <name evidence="5" type="ORF">NSMM_600017</name>
</gene>
<dbReference type="RefSeq" id="WP_090287641.1">
    <property type="nucleotide sequence ID" value="NZ_FMWO01000070.1"/>
</dbReference>
<dbReference type="Pfam" id="PF00702">
    <property type="entry name" value="Hydrolase"/>
    <property type="match status" value="1"/>
</dbReference>
<dbReference type="SFLD" id="SFLDG01129">
    <property type="entry name" value="C1.5:_HAD__Beta-PGM__Phosphata"/>
    <property type="match status" value="1"/>
</dbReference>
<accession>A0A1G5SHE7</accession>
<name>A0A1G5SHE7_9PROT</name>
<keyword evidence="6" id="KW-1185">Reference proteome</keyword>
<dbReference type="Gene3D" id="3.40.50.1000">
    <property type="entry name" value="HAD superfamily/HAD-like"/>
    <property type="match status" value="1"/>
</dbReference>
<evidence type="ECO:0000313" key="6">
    <source>
        <dbReference type="Proteomes" id="UP000198729"/>
    </source>
</evidence>
<dbReference type="Proteomes" id="UP000198729">
    <property type="component" value="Unassembled WGS sequence"/>
</dbReference>
<dbReference type="InterPro" id="IPR006439">
    <property type="entry name" value="HAD-SF_hydro_IA"/>
</dbReference>
<dbReference type="PANTHER" id="PTHR43434:SF1">
    <property type="entry name" value="PHOSPHOGLYCOLATE PHOSPHATASE"/>
    <property type="match status" value="1"/>
</dbReference>
<dbReference type="InterPro" id="IPR036412">
    <property type="entry name" value="HAD-like_sf"/>
</dbReference>
<dbReference type="InterPro" id="IPR023214">
    <property type="entry name" value="HAD_sf"/>
</dbReference>
<dbReference type="NCBIfam" id="TIGR01549">
    <property type="entry name" value="HAD-SF-IA-v1"/>
    <property type="match status" value="1"/>
</dbReference>
<evidence type="ECO:0000256" key="3">
    <source>
        <dbReference type="ARBA" id="ARBA00006171"/>
    </source>
</evidence>
<comment type="similarity">
    <text evidence="3">Belongs to the HAD-like hydrolase superfamily. CbbY/CbbZ/Gph/YieH family.</text>
</comment>
<organism evidence="5 6">
    <name type="scientific">Nitrosomonas mobilis</name>
    <dbReference type="NCBI Taxonomy" id="51642"/>
    <lineage>
        <taxon>Bacteria</taxon>
        <taxon>Pseudomonadati</taxon>
        <taxon>Pseudomonadota</taxon>
        <taxon>Betaproteobacteria</taxon>
        <taxon>Nitrosomonadales</taxon>
        <taxon>Nitrosomonadaceae</taxon>
        <taxon>Nitrosomonas</taxon>
    </lineage>
</organism>
<dbReference type="AlphaFoldDB" id="A0A1G5SHE7"/>
<evidence type="ECO:0000313" key="5">
    <source>
        <dbReference type="EMBL" id="SCZ86548.1"/>
    </source>
</evidence>
<dbReference type="STRING" id="51642.NSMM_600017"/>
<reference evidence="5 6" key="1">
    <citation type="submission" date="2016-10" db="EMBL/GenBank/DDBJ databases">
        <authorList>
            <person name="de Groot N.N."/>
        </authorList>
    </citation>
    <scope>NUCLEOTIDE SEQUENCE [LARGE SCALE GENOMIC DNA]</scope>
    <source>
        <strain evidence="5">1</strain>
    </source>
</reference>
<dbReference type="GO" id="GO:0005829">
    <property type="term" value="C:cytosol"/>
    <property type="evidence" value="ECO:0007669"/>
    <property type="project" value="TreeGrafter"/>
</dbReference>
<dbReference type="SUPFAM" id="SSF56784">
    <property type="entry name" value="HAD-like"/>
    <property type="match status" value="1"/>
</dbReference>
<comment type="pathway">
    <text evidence="2">Organic acid metabolism; glycolate biosynthesis; glycolate from 2-phosphoglycolate: step 1/1.</text>
</comment>
<proteinExistence type="inferred from homology"/>
<dbReference type="Gene3D" id="1.10.150.240">
    <property type="entry name" value="Putative phosphatase, domain 2"/>
    <property type="match status" value="1"/>
</dbReference>
<sequence>MKLTARPIDYWQAIIFDFDGVIVESGDIKTEAFAELYRQHGEPIMQAAVAYHRANGGMSRYLKFRYFQQNLLKKPPLTEEEERSLDQQFSELVMQAVIRSEAVAGAEPLIHRASQRMPLFIASGTPERELCGIVEQRGLAPFFTTVRGAPALKQAIIAEIIATHNLDVQHVLMIGDALIDYESAQQNAIAFLGRVRPQDANPFPVEVEIIEDLCPLIN</sequence>
<dbReference type="OrthoDB" id="9800058at2"/>
<keyword evidence="5" id="KW-0378">Hydrolase</keyword>